<reference evidence="1 2" key="1">
    <citation type="journal article" date="2018" name="Cell">
        <title>The Chara Genome: Secondary Complexity and Implications for Plant Terrestrialization.</title>
        <authorList>
            <person name="Nishiyama T."/>
            <person name="Sakayama H."/>
            <person name="Vries J.D."/>
            <person name="Buschmann H."/>
            <person name="Saint-Marcoux D."/>
            <person name="Ullrich K.K."/>
            <person name="Haas F.B."/>
            <person name="Vanderstraeten L."/>
            <person name="Becker D."/>
            <person name="Lang D."/>
            <person name="Vosolsobe S."/>
            <person name="Rombauts S."/>
            <person name="Wilhelmsson P.K.I."/>
            <person name="Janitza P."/>
            <person name="Kern R."/>
            <person name="Heyl A."/>
            <person name="Rumpler F."/>
            <person name="Villalobos L.I.A.C."/>
            <person name="Clay J.M."/>
            <person name="Skokan R."/>
            <person name="Toyoda A."/>
            <person name="Suzuki Y."/>
            <person name="Kagoshima H."/>
            <person name="Schijlen E."/>
            <person name="Tajeshwar N."/>
            <person name="Catarino B."/>
            <person name="Hetherington A.J."/>
            <person name="Saltykova A."/>
            <person name="Bonnot C."/>
            <person name="Breuninger H."/>
            <person name="Symeonidi A."/>
            <person name="Radhakrishnan G.V."/>
            <person name="Van Nieuwerburgh F."/>
            <person name="Deforce D."/>
            <person name="Chang C."/>
            <person name="Karol K.G."/>
            <person name="Hedrich R."/>
            <person name="Ulvskov P."/>
            <person name="Glockner G."/>
            <person name="Delwiche C.F."/>
            <person name="Petrasek J."/>
            <person name="Van de Peer Y."/>
            <person name="Friml J."/>
            <person name="Beilby M."/>
            <person name="Dolan L."/>
            <person name="Kohara Y."/>
            <person name="Sugano S."/>
            <person name="Fujiyama A."/>
            <person name="Delaux P.-M."/>
            <person name="Quint M."/>
            <person name="TheiBen G."/>
            <person name="Hagemann M."/>
            <person name="Harholt J."/>
            <person name="Dunand C."/>
            <person name="Zachgo S."/>
            <person name="Langdale J."/>
            <person name="Maumus F."/>
            <person name="Straeten D.V.D."/>
            <person name="Gould S.B."/>
            <person name="Rensing S.A."/>
        </authorList>
    </citation>
    <scope>NUCLEOTIDE SEQUENCE [LARGE SCALE GENOMIC DNA]</scope>
    <source>
        <strain evidence="1 2">S276</strain>
    </source>
</reference>
<sequence length="162" mass="17904">MALVGELRSGAEEWIIILERSCTLLQEIVGVLSLQWQEKLEVDWGAISMAEWLGDLTQETLDIIWELEEGPDPQLEAYIDWGRADDVMGICNALFAKSRDLHFLLEEDWQEMVVDAKLTKTKGANDMDDAQVDTKIAATTPTATTTTISATSAAVITSTSEV</sequence>
<evidence type="ECO:0000313" key="1">
    <source>
        <dbReference type="EMBL" id="GBG78089.1"/>
    </source>
</evidence>
<dbReference type="EMBL" id="BFEA01000286">
    <property type="protein sequence ID" value="GBG78089.1"/>
    <property type="molecule type" value="Genomic_DNA"/>
</dbReference>
<dbReference type="AlphaFoldDB" id="A0A388L710"/>
<comment type="caution">
    <text evidence="1">The sequence shown here is derived from an EMBL/GenBank/DDBJ whole genome shotgun (WGS) entry which is preliminary data.</text>
</comment>
<accession>A0A388L710</accession>
<name>A0A388L710_CHABU</name>
<protein>
    <submittedName>
        <fullName evidence="1">Uncharacterized protein</fullName>
    </submittedName>
</protein>
<dbReference type="Gramene" id="GBG78089">
    <property type="protein sequence ID" value="GBG78089"/>
    <property type="gene ID" value="CBR_g26027"/>
</dbReference>
<organism evidence="1 2">
    <name type="scientific">Chara braunii</name>
    <name type="common">Braun's stonewort</name>
    <dbReference type="NCBI Taxonomy" id="69332"/>
    <lineage>
        <taxon>Eukaryota</taxon>
        <taxon>Viridiplantae</taxon>
        <taxon>Streptophyta</taxon>
        <taxon>Charophyceae</taxon>
        <taxon>Charales</taxon>
        <taxon>Characeae</taxon>
        <taxon>Chara</taxon>
    </lineage>
</organism>
<proteinExistence type="predicted"/>
<evidence type="ECO:0000313" key="2">
    <source>
        <dbReference type="Proteomes" id="UP000265515"/>
    </source>
</evidence>
<dbReference type="Proteomes" id="UP000265515">
    <property type="component" value="Unassembled WGS sequence"/>
</dbReference>
<keyword evidence="2" id="KW-1185">Reference proteome</keyword>
<gene>
    <name evidence="1" type="ORF">CBR_g26027</name>
</gene>